<dbReference type="EMBL" id="FUWJ01000001">
    <property type="protein sequence ID" value="SJZ53977.1"/>
    <property type="molecule type" value="Genomic_DNA"/>
</dbReference>
<reference evidence="3" key="1">
    <citation type="submission" date="2017-02" db="EMBL/GenBank/DDBJ databases">
        <authorList>
            <person name="Varghese N."/>
            <person name="Submissions S."/>
        </authorList>
    </citation>
    <scope>NUCLEOTIDE SEQUENCE [LARGE SCALE GENOMIC DNA]</scope>
    <source>
        <strain evidence="3">ATCC 27094</strain>
    </source>
</reference>
<gene>
    <name evidence="2" type="ORF">SAMN02745126_01544</name>
</gene>
<dbReference type="STRING" id="225324.SAMN02745126_01544"/>
<keyword evidence="3" id="KW-1185">Reference proteome</keyword>
<dbReference type="Proteomes" id="UP000190092">
    <property type="component" value="Unassembled WGS sequence"/>
</dbReference>
<name>A0A1T4LHG3_9HYPH</name>
<dbReference type="InterPro" id="IPR050228">
    <property type="entry name" value="Carboxylesterase_BioH"/>
</dbReference>
<dbReference type="PANTHER" id="PTHR43194:SF2">
    <property type="entry name" value="PEROXISOMAL MEMBRANE PROTEIN LPX1"/>
    <property type="match status" value="1"/>
</dbReference>
<dbReference type="AlphaFoldDB" id="A0A1T4LHG3"/>
<organism evidence="2 3">
    <name type="scientific">Enhydrobacter aerosaccus</name>
    <dbReference type="NCBI Taxonomy" id="225324"/>
    <lineage>
        <taxon>Bacteria</taxon>
        <taxon>Pseudomonadati</taxon>
        <taxon>Pseudomonadota</taxon>
        <taxon>Alphaproteobacteria</taxon>
        <taxon>Hyphomicrobiales</taxon>
        <taxon>Enhydrobacter</taxon>
    </lineage>
</organism>
<dbReference type="RefSeq" id="WP_218190972.1">
    <property type="nucleotide sequence ID" value="NZ_FUWJ01000001.1"/>
</dbReference>
<dbReference type="SUPFAM" id="SSF53474">
    <property type="entry name" value="alpha/beta-Hydrolases"/>
    <property type="match status" value="1"/>
</dbReference>
<feature type="domain" description="AB hydrolase-1" evidence="1">
    <location>
        <begin position="174"/>
        <end position="413"/>
    </location>
</feature>
<dbReference type="Gene3D" id="3.40.50.1820">
    <property type="entry name" value="alpha/beta hydrolase"/>
    <property type="match status" value="1"/>
</dbReference>
<proteinExistence type="predicted"/>
<dbReference type="InterPro" id="IPR029058">
    <property type="entry name" value="AB_hydrolase_fold"/>
</dbReference>
<evidence type="ECO:0000259" key="1">
    <source>
        <dbReference type="Pfam" id="PF12697"/>
    </source>
</evidence>
<sequence>MKRFKALAGAERGNEFLRGQAARVPLCFSIASGGDVSTATASAAGIVVAPGKSAEAAFTLSAARETWDAFAQPVPPVGYQSLVAMVRMGHLYVEGDMLEFGRRLLFLEQLFEAVRSPGSGSDGPRASSAVKSGLEAPGPQGAFIEPVVGRYLRLDLNGRAHRLYFEEAGQGIPLVCLHTAGADGRQYRALLNDPEITARFRVLAFDLPWHGKSSPPPGFERETYRLTTDLYVETVMAFCRALKLERPVVMGCSIGGRAVLHLALRHGDYFRAAIGLQSATHAEAGADTRLRDLGVLHRPDVHGQEAAAGSVACLVAPTAPSAEKWETLWHYLQGGPGIFLGDLHYYFAEGDLRNGLLDGLDTKRCPLHLLTGEYDISATPELTAELARLVKATSFQVMMGMGHFPMSEDPARFRGYLLPVLEQVAAAS</sequence>
<dbReference type="InterPro" id="IPR000073">
    <property type="entry name" value="AB_hydrolase_1"/>
</dbReference>
<dbReference type="Pfam" id="PF12697">
    <property type="entry name" value="Abhydrolase_6"/>
    <property type="match status" value="1"/>
</dbReference>
<evidence type="ECO:0000313" key="3">
    <source>
        <dbReference type="Proteomes" id="UP000190092"/>
    </source>
</evidence>
<protein>
    <submittedName>
        <fullName evidence="2">Pimeloyl-ACP methyl ester carboxylesterase</fullName>
    </submittedName>
</protein>
<accession>A0A1T4LHG3</accession>
<dbReference type="PANTHER" id="PTHR43194">
    <property type="entry name" value="HYDROLASE ALPHA/BETA FOLD FAMILY"/>
    <property type="match status" value="1"/>
</dbReference>
<evidence type="ECO:0000313" key="2">
    <source>
        <dbReference type="EMBL" id="SJZ53977.1"/>
    </source>
</evidence>